<evidence type="ECO:0000313" key="3">
    <source>
        <dbReference type="Proteomes" id="UP000001568"/>
    </source>
</evidence>
<dbReference type="KEGG" id="olu:OSTLU_30707"/>
<organism evidence="2 3">
    <name type="scientific">Ostreococcus lucimarinus (strain CCE9901)</name>
    <dbReference type="NCBI Taxonomy" id="436017"/>
    <lineage>
        <taxon>Eukaryota</taxon>
        <taxon>Viridiplantae</taxon>
        <taxon>Chlorophyta</taxon>
        <taxon>Mamiellophyceae</taxon>
        <taxon>Mamiellales</taxon>
        <taxon>Bathycoccaceae</taxon>
        <taxon>Ostreococcus</taxon>
    </lineage>
</organism>
<evidence type="ECO:0000313" key="2">
    <source>
        <dbReference type="EMBL" id="ABO95007.1"/>
    </source>
</evidence>
<reference evidence="2 3" key="1">
    <citation type="journal article" date="2007" name="Proc. Natl. Acad. Sci. U.S.A.">
        <title>The tiny eukaryote Ostreococcus provides genomic insights into the paradox of plankton speciation.</title>
        <authorList>
            <person name="Palenik B."/>
            <person name="Grimwood J."/>
            <person name="Aerts A."/>
            <person name="Rouze P."/>
            <person name="Salamov A."/>
            <person name="Putnam N."/>
            <person name="Dupont C."/>
            <person name="Jorgensen R."/>
            <person name="Derelle E."/>
            <person name="Rombauts S."/>
            <person name="Zhou K."/>
            <person name="Otillar R."/>
            <person name="Merchant S.S."/>
            <person name="Podell S."/>
            <person name="Gaasterland T."/>
            <person name="Napoli C."/>
            <person name="Gendler K."/>
            <person name="Manuell A."/>
            <person name="Tai V."/>
            <person name="Vallon O."/>
            <person name="Piganeau G."/>
            <person name="Jancek S."/>
            <person name="Heijde M."/>
            <person name="Jabbari K."/>
            <person name="Bowler C."/>
            <person name="Lohr M."/>
            <person name="Robbens S."/>
            <person name="Werner G."/>
            <person name="Dubchak I."/>
            <person name="Pazour G.J."/>
            <person name="Ren Q."/>
            <person name="Paulsen I."/>
            <person name="Delwiche C."/>
            <person name="Schmutz J."/>
            <person name="Rokhsar D."/>
            <person name="Van de Peer Y."/>
            <person name="Moreau H."/>
            <person name="Grigoriev I.V."/>
        </authorList>
    </citation>
    <scope>NUCLEOTIDE SEQUENCE [LARGE SCALE GENOMIC DNA]</scope>
    <source>
        <strain evidence="2 3">CCE9901</strain>
    </source>
</reference>
<dbReference type="RefSeq" id="XP_001416714.1">
    <property type="nucleotide sequence ID" value="XM_001416677.1"/>
</dbReference>
<dbReference type="HOGENOM" id="CLU_2999861_0_0_1"/>
<dbReference type="GeneID" id="5000979"/>
<feature type="region of interest" description="Disordered" evidence="1">
    <location>
        <begin position="38"/>
        <end position="57"/>
    </location>
</feature>
<accession>A4RUQ9</accession>
<name>A4RUQ9_OSTLU</name>
<dbReference type="Proteomes" id="UP000001568">
    <property type="component" value="Chromosome 3"/>
</dbReference>
<dbReference type="OrthoDB" id="10343435at2759"/>
<proteinExistence type="predicted"/>
<dbReference type="EMBL" id="CP000583">
    <property type="protein sequence ID" value="ABO95007.1"/>
    <property type="molecule type" value="Genomic_DNA"/>
</dbReference>
<keyword evidence="3" id="KW-1185">Reference proteome</keyword>
<gene>
    <name evidence="2" type="ORF">OSTLU_30707</name>
</gene>
<dbReference type="Gramene" id="ABO95007">
    <property type="protein sequence ID" value="ABO95007"/>
    <property type="gene ID" value="OSTLU_30707"/>
</dbReference>
<sequence>MDDGRVNRFVERESGAKRSERAVVGFWQTFAARASEARRKHFDGRKTVSSKDGTKAK</sequence>
<dbReference type="AlphaFoldDB" id="A4RUQ9"/>
<evidence type="ECO:0000256" key="1">
    <source>
        <dbReference type="SAM" id="MobiDB-lite"/>
    </source>
</evidence>
<protein>
    <submittedName>
        <fullName evidence="2">Uncharacterized protein</fullName>
    </submittedName>
</protein>